<evidence type="ECO:0000313" key="6">
    <source>
        <dbReference type="Proteomes" id="UP000192247"/>
    </source>
</evidence>
<dbReference type="InParanoid" id="A0A1V9XAR4"/>
<protein>
    <submittedName>
        <fullName evidence="5">Protein slit-like</fullName>
    </submittedName>
</protein>
<dbReference type="OrthoDB" id="6516265at2759"/>
<dbReference type="InterPro" id="IPR032675">
    <property type="entry name" value="LRR_dom_sf"/>
</dbReference>
<keyword evidence="6" id="KW-1185">Reference proteome</keyword>
<evidence type="ECO:0000259" key="4">
    <source>
        <dbReference type="SMART" id="SM00013"/>
    </source>
</evidence>
<dbReference type="AlphaFoldDB" id="A0A1V9XAR4"/>
<dbReference type="Pfam" id="PF01462">
    <property type="entry name" value="LRRNT"/>
    <property type="match status" value="1"/>
</dbReference>
<accession>A0A1V9XAR4</accession>
<feature type="region of interest" description="Disordered" evidence="3">
    <location>
        <begin position="26"/>
        <end position="48"/>
    </location>
</feature>
<dbReference type="InterPro" id="IPR000372">
    <property type="entry name" value="LRRNT"/>
</dbReference>
<evidence type="ECO:0000313" key="5">
    <source>
        <dbReference type="EMBL" id="OQR70629.1"/>
    </source>
</evidence>
<name>A0A1V9XAR4_9ACAR</name>
<dbReference type="Proteomes" id="UP000192247">
    <property type="component" value="Unassembled WGS sequence"/>
</dbReference>
<evidence type="ECO:0000256" key="1">
    <source>
        <dbReference type="ARBA" id="ARBA00022614"/>
    </source>
</evidence>
<proteinExistence type="predicted"/>
<feature type="domain" description="LRRNT" evidence="4">
    <location>
        <begin position="265"/>
        <end position="297"/>
    </location>
</feature>
<keyword evidence="2" id="KW-0732">Signal</keyword>
<sequence length="298" mass="31875">MNSKEGGKTNPSGITTILNLIKHGFDAERERPSHRSSRAVNWPNPSAGINMKIAQEQRSQTERSPENDDHQALLVADSVNQHQNRDRRLLGLVVDQQPQEERNNQDSDVSTADSLLLAATAAGADPDLCRLTRALQELAAQNRSGDRQGRHSTGFRFGRGGWLEAGSENGSGTGCPAQLSDQQVLDEEAQQLSGGGVGESVGIGSVGGLSGCNWRPSPLQAALLSCLPSVAMALRCAAVVMALLLLLLLASSSSQQQNLEPPLSNCPGECECTSYTVDCSSRGLRFVPRSIPRQVRKL</sequence>
<dbReference type="SMART" id="SM00013">
    <property type="entry name" value="LRRNT"/>
    <property type="match status" value="1"/>
</dbReference>
<keyword evidence="1" id="KW-0433">Leucine-rich repeat</keyword>
<gene>
    <name evidence="5" type="ORF">BIW11_11508</name>
</gene>
<evidence type="ECO:0000256" key="2">
    <source>
        <dbReference type="ARBA" id="ARBA00022729"/>
    </source>
</evidence>
<organism evidence="5 6">
    <name type="scientific">Tropilaelaps mercedesae</name>
    <dbReference type="NCBI Taxonomy" id="418985"/>
    <lineage>
        <taxon>Eukaryota</taxon>
        <taxon>Metazoa</taxon>
        <taxon>Ecdysozoa</taxon>
        <taxon>Arthropoda</taxon>
        <taxon>Chelicerata</taxon>
        <taxon>Arachnida</taxon>
        <taxon>Acari</taxon>
        <taxon>Parasitiformes</taxon>
        <taxon>Mesostigmata</taxon>
        <taxon>Gamasina</taxon>
        <taxon>Dermanyssoidea</taxon>
        <taxon>Laelapidae</taxon>
        <taxon>Tropilaelaps</taxon>
    </lineage>
</organism>
<comment type="caution">
    <text evidence="5">The sequence shown here is derived from an EMBL/GenBank/DDBJ whole genome shotgun (WGS) entry which is preliminary data.</text>
</comment>
<evidence type="ECO:0000256" key="3">
    <source>
        <dbReference type="SAM" id="MobiDB-lite"/>
    </source>
</evidence>
<dbReference type="EMBL" id="MNPL01016909">
    <property type="protein sequence ID" value="OQR70629.1"/>
    <property type="molecule type" value="Genomic_DNA"/>
</dbReference>
<reference evidence="5 6" key="1">
    <citation type="journal article" date="2017" name="Gigascience">
        <title>Draft genome of the honey bee ectoparasitic mite, Tropilaelaps mercedesae, is shaped by the parasitic life history.</title>
        <authorList>
            <person name="Dong X."/>
            <person name="Armstrong S.D."/>
            <person name="Xia D."/>
            <person name="Makepeace B.L."/>
            <person name="Darby A.C."/>
            <person name="Kadowaki T."/>
        </authorList>
    </citation>
    <scope>NUCLEOTIDE SEQUENCE [LARGE SCALE GENOMIC DNA]</scope>
    <source>
        <strain evidence="5">Wuxi-XJTLU</strain>
    </source>
</reference>
<dbReference type="Gene3D" id="3.80.10.10">
    <property type="entry name" value="Ribonuclease Inhibitor"/>
    <property type="match status" value="1"/>
</dbReference>